<dbReference type="EMBL" id="QKZK01000023">
    <property type="protein sequence ID" value="PZX13683.1"/>
    <property type="molecule type" value="Genomic_DNA"/>
</dbReference>
<sequence>MRDKTAGLTFASREIIVAIIKKQTILIKQSIYTLDIMNHKALNKTQRKNKR</sequence>
<keyword evidence="2" id="KW-1185">Reference proteome</keyword>
<dbReference type="AlphaFoldDB" id="A0A2W7N1W1"/>
<comment type="caution">
    <text evidence="1">The sequence shown here is derived from an EMBL/GenBank/DDBJ whole genome shotgun (WGS) entry which is preliminary data.</text>
</comment>
<protein>
    <submittedName>
        <fullName evidence="1">Uncharacterized protein</fullName>
    </submittedName>
</protein>
<name>A0A2W7N1W1_9BACT</name>
<accession>A0A2W7N1W1</accession>
<dbReference type="Proteomes" id="UP000249239">
    <property type="component" value="Unassembled WGS sequence"/>
</dbReference>
<organism evidence="1 2">
    <name type="scientific">Breznakibacter xylanolyticus</name>
    <dbReference type="NCBI Taxonomy" id="990"/>
    <lineage>
        <taxon>Bacteria</taxon>
        <taxon>Pseudomonadati</taxon>
        <taxon>Bacteroidota</taxon>
        <taxon>Bacteroidia</taxon>
        <taxon>Marinilabiliales</taxon>
        <taxon>Marinilabiliaceae</taxon>
        <taxon>Breznakibacter</taxon>
    </lineage>
</organism>
<evidence type="ECO:0000313" key="2">
    <source>
        <dbReference type="Proteomes" id="UP000249239"/>
    </source>
</evidence>
<evidence type="ECO:0000313" key="1">
    <source>
        <dbReference type="EMBL" id="PZX13683.1"/>
    </source>
</evidence>
<proteinExistence type="predicted"/>
<gene>
    <name evidence="1" type="ORF">LX69_02541</name>
</gene>
<reference evidence="1 2" key="1">
    <citation type="submission" date="2018-06" db="EMBL/GenBank/DDBJ databases">
        <title>Genomic Encyclopedia of Archaeal and Bacterial Type Strains, Phase II (KMG-II): from individual species to whole genera.</title>
        <authorList>
            <person name="Goeker M."/>
        </authorList>
    </citation>
    <scope>NUCLEOTIDE SEQUENCE [LARGE SCALE GENOMIC DNA]</scope>
    <source>
        <strain evidence="1 2">DSM 6779</strain>
    </source>
</reference>